<evidence type="ECO:0000256" key="3">
    <source>
        <dbReference type="ARBA" id="ARBA00022989"/>
    </source>
</evidence>
<keyword evidence="2 5" id="KW-0812">Transmembrane</keyword>
<evidence type="ECO:0000256" key="4">
    <source>
        <dbReference type="ARBA" id="ARBA00023136"/>
    </source>
</evidence>
<feature type="domain" description="Fatty acid hydroxylase" evidence="6">
    <location>
        <begin position="205"/>
        <end position="330"/>
    </location>
</feature>
<evidence type="ECO:0000313" key="7">
    <source>
        <dbReference type="EMBL" id="CUS50943.1"/>
    </source>
</evidence>
<proteinExistence type="predicted"/>
<dbReference type="GO" id="GO:0016491">
    <property type="term" value="F:oxidoreductase activity"/>
    <property type="evidence" value="ECO:0007669"/>
    <property type="project" value="InterPro"/>
</dbReference>
<organism evidence="7">
    <name type="scientific">hydrothermal vent metagenome</name>
    <dbReference type="NCBI Taxonomy" id="652676"/>
    <lineage>
        <taxon>unclassified sequences</taxon>
        <taxon>metagenomes</taxon>
        <taxon>ecological metagenomes</taxon>
    </lineage>
</organism>
<dbReference type="PANTHER" id="PTHR11863">
    <property type="entry name" value="STEROL DESATURASE"/>
    <property type="match status" value="1"/>
</dbReference>
<feature type="transmembrane region" description="Helical" evidence="5">
    <location>
        <begin position="104"/>
        <end position="123"/>
    </location>
</feature>
<dbReference type="GO" id="GO:0005506">
    <property type="term" value="F:iron ion binding"/>
    <property type="evidence" value="ECO:0007669"/>
    <property type="project" value="InterPro"/>
</dbReference>
<dbReference type="GO" id="GO:0016020">
    <property type="term" value="C:membrane"/>
    <property type="evidence" value="ECO:0007669"/>
    <property type="project" value="UniProtKB-SubCell"/>
</dbReference>
<reference evidence="7" key="1">
    <citation type="submission" date="2015-10" db="EMBL/GenBank/DDBJ databases">
        <authorList>
            <person name="Gilbert D.G."/>
        </authorList>
    </citation>
    <scope>NUCLEOTIDE SEQUENCE</scope>
</reference>
<dbReference type="InterPro" id="IPR006694">
    <property type="entry name" value="Fatty_acid_hydroxylase"/>
</dbReference>
<protein>
    <submittedName>
        <fullName evidence="7">Possible desaturase</fullName>
    </submittedName>
</protein>
<dbReference type="EMBL" id="CZRL01000046">
    <property type="protein sequence ID" value="CUS50943.1"/>
    <property type="molecule type" value="Genomic_DNA"/>
</dbReference>
<comment type="subcellular location">
    <subcellularLocation>
        <location evidence="1">Membrane</location>
    </subcellularLocation>
</comment>
<feature type="transmembrane region" description="Helical" evidence="5">
    <location>
        <begin position="156"/>
        <end position="179"/>
    </location>
</feature>
<evidence type="ECO:0000256" key="1">
    <source>
        <dbReference type="ARBA" id="ARBA00004370"/>
    </source>
</evidence>
<keyword evidence="4 5" id="KW-0472">Membrane</keyword>
<dbReference type="InterPro" id="IPR050307">
    <property type="entry name" value="Sterol_Desaturase_Related"/>
</dbReference>
<evidence type="ECO:0000259" key="6">
    <source>
        <dbReference type="Pfam" id="PF04116"/>
    </source>
</evidence>
<name>A0A160TQY0_9ZZZZ</name>
<dbReference type="GO" id="GO:0008610">
    <property type="term" value="P:lipid biosynthetic process"/>
    <property type="evidence" value="ECO:0007669"/>
    <property type="project" value="InterPro"/>
</dbReference>
<evidence type="ECO:0000256" key="2">
    <source>
        <dbReference type="ARBA" id="ARBA00022692"/>
    </source>
</evidence>
<sequence>MAVIFCTITPDFKVGSMSRAMNKDDSAGQNKAPWNYEPSIPIEGVPVFVWPPRPVAAIKYLLSRAYLFSIVLPFSLFALITWAYLQPAIVRCVTFEFSWIAQMYLRNLMLFVLIVGGLHLYFFTFKRQRKQLRFSGQALGRDDRKFVARDQVWDNIFWSCISGVTLWTGYEVFFMWSYANDLLPFYLDWREHPIWFVLIIFAIPFFDSAHFYFIHRLLHWKPLYRVAHAVHHRNVSTGPWSGFSMHPLEHLIYLSNVLVHVLFASHPIHIFFHLQWNAIGAGVSHTGYESLTVRGKPMIYLSPFHHQLHHRLYNCNYGNGLVPMDKLFGSDHDGTDEAWHVIRNSRRAKGAVV</sequence>
<feature type="transmembrane region" description="Helical" evidence="5">
    <location>
        <begin position="194"/>
        <end position="214"/>
    </location>
</feature>
<accession>A0A160TQY0</accession>
<feature type="transmembrane region" description="Helical" evidence="5">
    <location>
        <begin position="65"/>
        <end position="84"/>
    </location>
</feature>
<evidence type="ECO:0000256" key="5">
    <source>
        <dbReference type="SAM" id="Phobius"/>
    </source>
</evidence>
<gene>
    <name evidence="7" type="ORF">MGWOODY_XGa2637</name>
</gene>
<keyword evidence="3 5" id="KW-1133">Transmembrane helix</keyword>
<dbReference type="Pfam" id="PF04116">
    <property type="entry name" value="FA_hydroxylase"/>
    <property type="match status" value="1"/>
</dbReference>
<dbReference type="AlphaFoldDB" id="A0A160TQY0"/>